<protein>
    <submittedName>
        <fullName evidence="2">Uncharacterized protein</fullName>
    </submittedName>
</protein>
<accession>A0A1W0WIU6</accession>
<feature type="compositionally biased region" description="Basic and acidic residues" evidence="1">
    <location>
        <begin position="22"/>
        <end position="34"/>
    </location>
</feature>
<proteinExistence type="predicted"/>
<sequence>MDRDMGTMNRDLKMAGGTSSSDDERTGWKVEDLFGGRPSGLTVKHRTDRPPPAEDRRPSAPGSTVSLREWTAKYRDKWRDNFLTSFCCPNRQQREVLAENVTVVELSRSTVAPPVATTGHGPGTRWTERPVQPIAMISCKSVPRQHVITTSPPSKAYGSKNSLAFDNIDFGDGSSSKNSNDRLQRGIRFPSSSLTRTPVEAKYRDKWRDNFLTSFCCPNRQQREVLAENVTVVELRGQQWRHLLRPPATDRGHDGRNGQFNPIAMISCKSVPRQHVITTSPPSKVCGLVMNGQIVSKQFVPLYAYPEIS</sequence>
<dbReference type="AlphaFoldDB" id="A0A1W0WIU6"/>
<feature type="compositionally biased region" description="Basic and acidic residues" evidence="1">
    <location>
        <begin position="48"/>
        <end position="58"/>
    </location>
</feature>
<evidence type="ECO:0000313" key="2">
    <source>
        <dbReference type="EMBL" id="OQV15134.1"/>
    </source>
</evidence>
<gene>
    <name evidence="2" type="ORF">BV898_10648</name>
</gene>
<organism evidence="2 3">
    <name type="scientific">Hypsibius exemplaris</name>
    <name type="common">Freshwater tardigrade</name>
    <dbReference type="NCBI Taxonomy" id="2072580"/>
    <lineage>
        <taxon>Eukaryota</taxon>
        <taxon>Metazoa</taxon>
        <taxon>Ecdysozoa</taxon>
        <taxon>Tardigrada</taxon>
        <taxon>Eutardigrada</taxon>
        <taxon>Parachela</taxon>
        <taxon>Hypsibioidea</taxon>
        <taxon>Hypsibiidae</taxon>
        <taxon>Hypsibius</taxon>
    </lineage>
</organism>
<reference evidence="3" key="1">
    <citation type="submission" date="2017-01" db="EMBL/GenBank/DDBJ databases">
        <title>Comparative genomics of anhydrobiosis in the tardigrade Hypsibius dujardini.</title>
        <authorList>
            <person name="Yoshida Y."/>
            <person name="Koutsovoulos G."/>
            <person name="Laetsch D."/>
            <person name="Stevens L."/>
            <person name="Kumar S."/>
            <person name="Horikawa D."/>
            <person name="Ishino K."/>
            <person name="Komine S."/>
            <person name="Tomita M."/>
            <person name="Blaxter M."/>
            <person name="Arakawa K."/>
        </authorList>
    </citation>
    <scope>NUCLEOTIDE SEQUENCE [LARGE SCALE GENOMIC DNA]</scope>
    <source>
        <strain evidence="3">Z151</strain>
    </source>
</reference>
<dbReference type="EMBL" id="MTYJ01000093">
    <property type="protein sequence ID" value="OQV15134.1"/>
    <property type="molecule type" value="Genomic_DNA"/>
</dbReference>
<feature type="compositionally biased region" description="Basic and acidic residues" evidence="1">
    <location>
        <begin position="1"/>
        <end position="13"/>
    </location>
</feature>
<evidence type="ECO:0000256" key="1">
    <source>
        <dbReference type="SAM" id="MobiDB-lite"/>
    </source>
</evidence>
<keyword evidence="3" id="KW-1185">Reference proteome</keyword>
<dbReference type="Proteomes" id="UP000192578">
    <property type="component" value="Unassembled WGS sequence"/>
</dbReference>
<name>A0A1W0WIU6_HYPEX</name>
<comment type="caution">
    <text evidence="2">The sequence shown here is derived from an EMBL/GenBank/DDBJ whole genome shotgun (WGS) entry which is preliminary data.</text>
</comment>
<feature type="region of interest" description="Disordered" evidence="1">
    <location>
        <begin position="1"/>
        <end position="64"/>
    </location>
</feature>
<evidence type="ECO:0000313" key="3">
    <source>
        <dbReference type="Proteomes" id="UP000192578"/>
    </source>
</evidence>